<dbReference type="InterPro" id="IPR000719">
    <property type="entry name" value="Prot_kinase_dom"/>
</dbReference>
<dbReference type="PANTHER" id="PTHR48006:SF90">
    <property type="entry name" value="PROTEIN KINASE DOMAIN-CONTAINING PROTEIN"/>
    <property type="match status" value="1"/>
</dbReference>
<dbReference type="GO" id="GO:0005524">
    <property type="term" value="F:ATP binding"/>
    <property type="evidence" value="ECO:0007669"/>
    <property type="project" value="InterPro"/>
</dbReference>
<evidence type="ECO:0000256" key="2">
    <source>
        <dbReference type="SAM" id="Phobius"/>
    </source>
</evidence>
<dbReference type="PROSITE" id="PS00108">
    <property type="entry name" value="PROTEIN_KINASE_ST"/>
    <property type="match status" value="1"/>
</dbReference>
<dbReference type="GO" id="GO:0004672">
    <property type="term" value="F:protein kinase activity"/>
    <property type="evidence" value="ECO:0007669"/>
    <property type="project" value="InterPro"/>
</dbReference>
<dbReference type="SMART" id="SM00220">
    <property type="entry name" value="S_TKc"/>
    <property type="match status" value="1"/>
</dbReference>
<dbReference type="InterPro" id="IPR008271">
    <property type="entry name" value="Ser/Thr_kinase_AS"/>
</dbReference>
<evidence type="ECO:0000259" key="3">
    <source>
        <dbReference type="PROSITE" id="PS50011"/>
    </source>
</evidence>
<dbReference type="FunFam" id="3.30.200.20:FF:000015">
    <property type="entry name" value="Somatic embryogenesis receptor kinase 1"/>
    <property type="match status" value="1"/>
</dbReference>
<name>A0AAV8TM45_9ROSI</name>
<feature type="domain" description="Protein kinase" evidence="3">
    <location>
        <begin position="93"/>
        <end position="370"/>
    </location>
</feature>
<dbReference type="AlphaFoldDB" id="A0AAV8TM45"/>
<dbReference type="PROSITE" id="PS50011">
    <property type="entry name" value="PROTEIN_KINASE_DOM"/>
    <property type="match status" value="1"/>
</dbReference>
<reference evidence="4 5" key="1">
    <citation type="submission" date="2021-09" db="EMBL/GenBank/DDBJ databases">
        <title>Genomic insights and catalytic innovation underlie evolution of tropane alkaloids biosynthesis.</title>
        <authorList>
            <person name="Wang Y.-J."/>
            <person name="Tian T."/>
            <person name="Huang J.-P."/>
            <person name="Huang S.-X."/>
        </authorList>
    </citation>
    <scope>NUCLEOTIDE SEQUENCE [LARGE SCALE GENOMIC DNA]</scope>
    <source>
        <strain evidence="4">KIB-2018</strain>
        <tissue evidence="4">Leaf</tissue>
    </source>
</reference>
<dbReference type="PANTHER" id="PTHR48006">
    <property type="entry name" value="LEUCINE-RICH REPEAT-CONTAINING PROTEIN DDB_G0281931-RELATED"/>
    <property type="match status" value="1"/>
</dbReference>
<keyword evidence="2" id="KW-1133">Transmembrane helix</keyword>
<dbReference type="Gene3D" id="1.10.510.10">
    <property type="entry name" value="Transferase(Phosphotransferase) domain 1"/>
    <property type="match status" value="2"/>
</dbReference>
<keyword evidence="2" id="KW-0812">Transmembrane</keyword>
<evidence type="ECO:0000313" key="4">
    <source>
        <dbReference type="EMBL" id="KAJ8767330.1"/>
    </source>
</evidence>
<comment type="caution">
    <text evidence="4">The sequence shown here is derived from an EMBL/GenBank/DDBJ whole genome shotgun (WGS) entry which is preliminary data.</text>
</comment>
<evidence type="ECO:0000256" key="1">
    <source>
        <dbReference type="ARBA" id="ARBA00004479"/>
    </source>
</evidence>
<gene>
    <name evidence="4" type="ORF">K2173_017374</name>
</gene>
<proteinExistence type="predicted"/>
<comment type="subcellular location">
    <subcellularLocation>
        <location evidence="1">Membrane</location>
        <topology evidence="1">Single-pass type I membrane protein</topology>
    </subcellularLocation>
</comment>
<accession>A0AAV8TM45</accession>
<dbReference type="Pfam" id="PF00069">
    <property type="entry name" value="Pkinase"/>
    <property type="match status" value="1"/>
</dbReference>
<dbReference type="GO" id="GO:0016020">
    <property type="term" value="C:membrane"/>
    <property type="evidence" value="ECO:0007669"/>
    <property type="project" value="UniProtKB-SubCell"/>
</dbReference>
<keyword evidence="5" id="KW-1185">Reference proteome</keyword>
<dbReference type="SUPFAM" id="SSF56112">
    <property type="entry name" value="Protein kinase-like (PK-like)"/>
    <property type="match status" value="1"/>
</dbReference>
<dbReference type="Proteomes" id="UP001159364">
    <property type="component" value="Linkage Group LG04"/>
</dbReference>
<feature type="transmembrane region" description="Helical" evidence="2">
    <location>
        <begin position="42"/>
        <end position="64"/>
    </location>
</feature>
<dbReference type="InterPro" id="IPR011009">
    <property type="entry name" value="Kinase-like_dom_sf"/>
</dbReference>
<dbReference type="EMBL" id="JAIWQS010000004">
    <property type="protein sequence ID" value="KAJ8767330.1"/>
    <property type="molecule type" value="Genomic_DNA"/>
</dbReference>
<dbReference type="InterPro" id="IPR051824">
    <property type="entry name" value="LRR_Rcpt-Like_S/T_Kinase"/>
</dbReference>
<sequence length="370" mass="41911">MTAFYSTVLVFGFRIVRLATKLSVLYSFDMLKRCCEHKSKQLAIALGVSFNFLTLLLLAFGLVWHNEQEEGIISLGSLRNFTFRELQVATDNFNSKNILSAGAFGNVYKAKLCDGTLMAVKGLKDLEIISLAMHRNLLRLIGYYAASSERLLVYTYMSNGNVSSRLRGKPALDWNTRKRIAIGAARGLLYLHEQCDPKIIHRDVKATNVFLDEFCEAVEYLSTGQSSEKTDVFGFGILLIEFITGMRAQEFGKTIHQKGAMLEWVKKTQPEEKVEELVDRGLGNNYDRIEVRCCKCQKWSGCWKEMAQKWAASQNHLNTTFTSSLYNTNYNINVPTSDDDDFNVHDRSSSIFGDDDHSIDTYAMELSGPR</sequence>
<keyword evidence="2" id="KW-0472">Membrane</keyword>
<evidence type="ECO:0000313" key="5">
    <source>
        <dbReference type="Proteomes" id="UP001159364"/>
    </source>
</evidence>
<organism evidence="4 5">
    <name type="scientific">Erythroxylum novogranatense</name>
    <dbReference type="NCBI Taxonomy" id="1862640"/>
    <lineage>
        <taxon>Eukaryota</taxon>
        <taxon>Viridiplantae</taxon>
        <taxon>Streptophyta</taxon>
        <taxon>Embryophyta</taxon>
        <taxon>Tracheophyta</taxon>
        <taxon>Spermatophyta</taxon>
        <taxon>Magnoliopsida</taxon>
        <taxon>eudicotyledons</taxon>
        <taxon>Gunneridae</taxon>
        <taxon>Pentapetalae</taxon>
        <taxon>rosids</taxon>
        <taxon>fabids</taxon>
        <taxon>Malpighiales</taxon>
        <taxon>Erythroxylaceae</taxon>
        <taxon>Erythroxylum</taxon>
    </lineage>
</organism>
<protein>
    <recommendedName>
        <fullName evidence="3">Protein kinase domain-containing protein</fullName>
    </recommendedName>
</protein>
<dbReference type="Gene3D" id="3.30.200.20">
    <property type="entry name" value="Phosphorylase Kinase, domain 1"/>
    <property type="match status" value="1"/>
</dbReference>